<keyword evidence="1" id="KW-1133">Transmembrane helix</keyword>
<name>A0A915DT58_9BILA</name>
<reference evidence="3" key="1">
    <citation type="submission" date="2022-11" db="UniProtKB">
        <authorList>
            <consortium name="WormBaseParasite"/>
        </authorList>
    </citation>
    <scope>IDENTIFICATION</scope>
</reference>
<dbReference type="AlphaFoldDB" id="A0A915DT58"/>
<proteinExistence type="predicted"/>
<accession>A0A915DT58</accession>
<feature type="transmembrane region" description="Helical" evidence="1">
    <location>
        <begin position="6"/>
        <end position="27"/>
    </location>
</feature>
<keyword evidence="1" id="KW-0472">Membrane</keyword>
<keyword evidence="2" id="KW-1185">Reference proteome</keyword>
<evidence type="ECO:0000256" key="1">
    <source>
        <dbReference type="SAM" id="Phobius"/>
    </source>
</evidence>
<evidence type="ECO:0000313" key="3">
    <source>
        <dbReference type="WBParaSite" id="jg23253"/>
    </source>
</evidence>
<protein>
    <submittedName>
        <fullName evidence="3">Uncharacterized protein</fullName>
    </submittedName>
</protein>
<organism evidence="2 3">
    <name type="scientific">Ditylenchus dipsaci</name>
    <dbReference type="NCBI Taxonomy" id="166011"/>
    <lineage>
        <taxon>Eukaryota</taxon>
        <taxon>Metazoa</taxon>
        <taxon>Ecdysozoa</taxon>
        <taxon>Nematoda</taxon>
        <taxon>Chromadorea</taxon>
        <taxon>Rhabditida</taxon>
        <taxon>Tylenchina</taxon>
        <taxon>Tylenchomorpha</taxon>
        <taxon>Sphaerularioidea</taxon>
        <taxon>Anguinidae</taxon>
        <taxon>Anguininae</taxon>
        <taxon>Ditylenchus</taxon>
    </lineage>
</organism>
<dbReference type="WBParaSite" id="jg23253">
    <property type="protein sequence ID" value="jg23253"/>
    <property type="gene ID" value="jg23253"/>
</dbReference>
<dbReference type="Proteomes" id="UP000887574">
    <property type="component" value="Unplaced"/>
</dbReference>
<evidence type="ECO:0000313" key="2">
    <source>
        <dbReference type="Proteomes" id="UP000887574"/>
    </source>
</evidence>
<keyword evidence="1" id="KW-0812">Transmembrane</keyword>
<sequence>MLNAGGLGGAIVIAIICASFCYTAHLLGINWLTMCRRWPDQYGAEHCRKPYQKWLSGAWVKVLANLPLLF</sequence>